<keyword evidence="8" id="KW-0443">Lipid metabolism</keyword>
<evidence type="ECO:0000256" key="6">
    <source>
        <dbReference type="ARBA" id="ARBA00022737"/>
    </source>
</evidence>
<evidence type="ECO:0000256" key="8">
    <source>
        <dbReference type="ARBA" id="ARBA00023098"/>
    </source>
</evidence>
<dbReference type="Proteomes" id="UP000678154">
    <property type="component" value="Chromosome"/>
</dbReference>
<dbReference type="Pfam" id="PF00132">
    <property type="entry name" value="Hexapep"/>
    <property type="match status" value="1"/>
</dbReference>
<gene>
    <name evidence="11" type="ORF">KH389_19795</name>
</gene>
<evidence type="ECO:0000256" key="7">
    <source>
        <dbReference type="ARBA" id="ARBA00022915"/>
    </source>
</evidence>
<keyword evidence="4" id="KW-0028">Amino-acid biosynthesis</keyword>
<protein>
    <recommendedName>
        <fullName evidence="13">Acetyltransferase (Isoleucine patch superfamily)</fullName>
    </recommendedName>
</protein>
<dbReference type="InterPro" id="IPR011004">
    <property type="entry name" value="Trimer_LpxA-like_sf"/>
</dbReference>
<dbReference type="Gene3D" id="2.160.10.10">
    <property type="entry name" value="Hexapeptide repeat proteins"/>
    <property type="match status" value="1"/>
</dbReference>
<evidence type="ECO:0000256" key="5">
    <source>
        <dbReference type="ARBA" id="ARBA00022679"/>
    </source>
</evidence>
<evidence type="ECO:0000256" key="4">
    <source>
        <dbReference type="ARBA" id="ARBA00022605"/>
    </source>
</evidence>
<keyword evidence="12" id="KW-1185">Reference proteome</keyword>
<reference evidence="11 12" key="1">
    <citation type="journal article" date="2016" name="J. Hazard. Mater.">
        <title>A newly isolated Pseudomonas putida S-1 strain for batch-mode-propanethiol degradation and continuous treatment of propanethiol-containing waste gas.</title>
        <authorList>
            <person name="Chen D.Z."/>
            <person name="Sun Y.M."/>
            <person name="Han L.M."/>
            <person name="Chen J."/>
            <person name="Ye J.X."/>
            <person name="Chen J.M."/>
        </authorList>
    </citation>
    <scope>NUCLEOTIDE SEQUENCE [LARGE SCALE GENOMIC DNA]</scope>
    <source>
        <strain evidence="11 12">S-1</strain>
    </source>
</reference>
<name>A0ABX8DMX0_9PSED</name>
<keyword evidence="3" id="KW-0441">Lipid A biosynthesis</keyword>
<evidence type="ECO:0008006" key="13">
    <source>
        <dbReference type="Google" id="ProtNLM"/>
    </source>
</evidence>
<dbReference type="PROSITE" id="PS00101">
    <property type="entry name" value="HEXAPEP_TRANSFERASES"/>
    <property type="match status" value="1"/>
</dbReference>
<evidence type="ECO:0000313" key="12">
    <source>
        <dbReference type="Proteomes" id="UP000678154"/>
    </source>
</evidence>
<dbReference type="InterPro" id="IPR001451">
    <property type="entry name" value="Hexapep"/>
</dbReference>
<keyword evidence="2" id="KW-0444">Lipid biosynthesis</keyword>
<keyword evidence="7" id="KW-0220">Diaminopimelate biosynthesis</keyword>
<evidence type="ECO:0000256" key="3">
    <source>
        <dbReference type="ARBA" id="ARBA00022556"/>
    </source>
</evidence>
<dbReference type="PANTHER" id="PTHR43300:SF10">
    <property type="entry name" value="2,3,4,5-TETRAHYDROPYRIDINE-2,6-DICARBOXYLATE N-ACETYLTRANSFERASE"/>
    <property type="match status" value="1"/>
</dbReference>
<evidence type="ECO:0000256" key="10">
    <source>
        <dbReference type="ARBA" id="ARBA00023315"/>
    </source>
</evidence>
<comment type="similarity">
    <text evidence="1">Belongs to the transferase hexapeptide repeat family.</text>
</comment>
<dbReference type="SUPFAM" id="SSF51161">
    <property type="entry name" value="Trimeric LpxA-like enzymes"/>
    <property type="match status" value="1"/>
</dbReference>
<dbReference type="InterPro" id="IPR018357">
    <property type="entry name" value="Hexapep_transf_CS"/>
</dbReference>
<keyword evidence="6" id="KW-0677">Repeat</keyword>
<keyword evidence="5" id="KW-0808">Transferase</keyword>
<evidence type="ECO:0000256" key="2">
    <source>
        <dbReference type="ARBA" id="ARBA00022516"/>
    </source>
</evidence>
<proteinExistence type="inferred from homology"/>
<evidence type="ECO:0000313" key="11">
    <source>
        <dbReference type="EMBL" id="QVL17616.1"/>
    </source>
</evidence>
<sequence length="190" mass="21184">MVSLRKFVKKNKAIFITLRESVMWFRKKRYGWSNVSVRSWVVPKQRYIAKDFELGDFGFVGAGCTIYPRVRAGRFLLMAPGVSIIGSDHEFNCVGTPICFSGRQVLKETIIEDDVWIGQDAQIMAGVTIGLGAIVASKSVVTHDVPAFAIVAGVPARVIKYRFGDDEDRTAHVRSISEINSYGHLVEDLE</sequence>
<organism evidence="11 12">
    <name type="scientific">Pseudomonas qingdaonensis</name>
    <dbReference type="NCBI Taxonomy" id="2056231"/>
    <lineage>
        <taxon>Bacteria</taxon>
        <taxon>Pseudomonadati</taxon>
        <taxon>Pseudomonadota</taxon>
        <taxon>Gammaproteobacteria</taxon>
        <taxon>Pseudomonadales</taxon>
        <taxon>Pseudomonadaceae</taxon>
        <taxon>Pseudomonas</taxon>
    </lineage>
</organism>
<keyword evidence="9" id="KW-0457">Lysine biosynthesis</keyword>
<dbReference type="InterPro" id="IPR050179">
    <property type="entry name" value="Trans_hexapeptide_repeat"/>
</dbReference>
<dbReference type="EMBL" id="CP074676">
    <property type="protein sequence ID" value="QVL17616.1"/>
    <property type="molecule type" value="Genomic_DNA"/>
</dbReference>
<evidence type="ECO:0000256" key="9">
    <source>
        <dbReference type="ARBA" id="ARBA00023154"/>
    </source>
</evidence>
<dbReference type="PANTHER" id="PTHR43300">
    <property type="entry name" value="ACETYLTRANSFERASE"/>
    <property type="match status" value="1"/>
</dbReference>
<keyword evidence="10" id="KW-0012">Acyltransferase</keyword>
<evidence type="ECO:0000256" key="1">
    <source>
        <dbReference type="ARBA" id="ARBA00007274"/>
    </source>
</evidence>
<accession>A0ABX8DMX0</accession>